<dbReference type="Proteomes" id="UP001301769">
    <property type="component" value="Unassembled WGS sequence"/>
</dbReference>
<sequence length="86" mass="10017">WDYSSLARLTGKTIRQIEYACQSPLTPRKTRSGRRPLISTPQKESLRRLLQSDILYRKLPWSDLRYYIPGFEVYGEGAILTALRSL</sequence>
<protein>
    <submittedName>
        <fullName evidence="1">Uncharacterized protein</fullName>
    </submittedName>
</protein>
<keyword evidence="2" id="KW-1185">Reference proteome</keyword>
<reference evidence="1" key="1">
    <citation type="journal article" date="2023" name="Mol. Phylogenet. Evol.">
        <title>Genome-scale phylogeny and comparative genomics of the fungal order Sordariales.</title>
        <authorList>
            <person name="Hensen N."/>
            <person name="Bonometti L."/>
            <person name="Westerberg I."/>
            <person name="Brannstrom I.O."/>
            <person name="Guillou S."/>
            <person name="Cros-Aarteil S."/>
            <person name="Calhoun S."/>
            <person name="Haridas S."/>
            <person name="Kuo A."/>
            <person name="Mondo S."/>
            <person name="Pangilinan J."/>
            <person name="Riley R."/>
            <person name="LaButti K."/>
            <person name="Andreopoulos B."/>
            <person name="Lipzen A."/>
            <person name="Chen C."/>
            <person name="Yan M."/>
            <person name="Daum C."/>
            <person name="Ng V."/>
            <person name="Clum A."/>
            <person name="Steindorff A."/>
            <person name="Ohm R.A."/>
            <person name="Martin F."/>
            <person name="Silar P."/>
            <person name="Natvig D.O."/>
            <person name="Lalanne C."/>
            <person name="Gautier V."/>
            <person name="Ament-Velasquez S.L."/>
            <person name="Kruys A."/>
            <person name="Hutchinson M.I."/>
            <person name="Powell A.J."/>
            <person name="Barry K."/>
            <person name="Miller A.N."/>
            <person name="Grigoriev I.V."/>
            <person name="Debuchy R."/>
            <person name="Gladieux P."/>
            <person name="Hiltunen Thoren M."/>
            <person name="Johannesson H."/>
        </authorList>
    </citation>
    <scope>NUCLEOTIDE SEQUENCE</scope>
    <source>
        <strain evidence="1">PSN293</strain>
    </source>
</reference>
<feature type="non-terminal residue" evidence="1">
    <location>
        <position position="1"/>
    </location>
</feature>
<proteinExistence type="predicted"/>
<evidence type="ECO:0000313" key="1">
    <source>
        <dbReference type="EMBL" id="KAK4206284.1"/>
    </source>
</evidence>
<dbReference type="EMBL" id="MU858450">
    <property type="protein sequence ID" value="KAK4206284.1"/>
    <property type="molecule type" value="Genomic_DNA"/>
</dbReference>
<organism evidence="1 2">
    <name type="scientific">Rhypophila decipiens</name>
    <dbReference type="NCBI Taxonomy" id="261697"/>
    <lineage>
        <taxon>Eukaryota</taxon>
        <taxon>Fungi</taxon>
        <taxon>Dikarya</taxon>
        <taxon>Ascomycota</taxon>
        <taxon>Pezizomycotina</taxon>
        <taxon>Sordariomycetes</taxon>
        <taxon>Sordariomycetidae</taxon>
        <taxon>Sordariales</taxon>
        <taxon>Naviculisporaceae</taxon>
        <taxon>Rhypophila</taxon>
    </lineage>
</organism>
<evidence type="ECO:0000313" key="2">
    <source>
        <dbReference type="Proteomes" id="UP001301769"/>
    </source>
</evidence>
<accession>A0AAN6XSW1</accession>
<name>A0AAN6XSW1_9PEZI</name>
<gene>
    <name evidence="1" type="ORF">QBC37DRAFT_238537</name>
</gene>
<reference evidence="1" key="2">
    <citation type="submission" date="2023-05" db="EMBL/GenBank/DDBJ databases">
        <authorList>
            <consortium name="Lawrence Berkeley National Laboratory"/>
            <person name="Steindorff A."/>
            <person name="Hensen N."/>
            <person name="Bonometti L."/>
            <person name="Westerberg I."/>
            <person name="Brannstrom I.O."/>
            <person name="Guillou S."/>
            <person name="Cros-Aarteil S."/>
            <person name="Calhoun S."/>
            <person name="Haridas S."/>
            <person name="Kuo A."/>
            <person name="Mondo S."/>
            <person name="Pangilinan J."/>
            <person name="Riley R."/>
            <person name="Labutti K."/>
            <person name="Andreopoulos B."/>
            <person name="Lipzen A."/>
            <person name="Chen C."/>
            <person name="Yanf M."/>
            <person name="Daum C."/>
            <person name="Ng V."/>
            <person name="Clum A."/>
            <person name="Ohm R."/>
            <person name="Martin F."/>
            <person name="Silar P."/>
            <person name="Natvig D."/>
            <person name="Lalanne C."/>
            <person name="Gautier V."/>
            <person name="Ament-Velasquez S.L."/>
            <person name="Kruys A."/>
            <person name="Hutchinson M.I."/>
            <person name="Powell A.J."/>
            <person name="Barry K."/>
            <person name="Miller A.N."/>
            <person name="Grigoriev I.V."/>
            <person name="Debuchy R."/>
            <person name="Gladieux P."/>
            <person name="Thoren M.H."/>
            <person name="Johannesson H."/>
        </authorList>
    </citation>
    <scope>NUCLEOTIDE SEQUENCE</scope>
    <source>
        <strain evidence="1">PSN293</strain>
    </source>
</reference>
<dbReference type="AlphaFoldDB" id="A0AAN6XSW1"/>
<feature type="non-terminal residue" evidence="1">
    <location>
        <position position="86"/>
    </location>
</feature>
<comment type="caution">
    <text evidence="1">The sequence shown here is derived from an EMBL/GenBank/DDBJ whole genome shotgun (WGS) entry which is preliminary data.</text>
</comment>